<dbReference type="Proteomes" id="UP001642360">
    <property type="component" value="Unassembled WGS sequence"/>
</dbReference>
<evidence type="ECO:0000313" key="2">
    <source>
        <dbReference type="Proteomes" id="UP001642360"/>
    </source>
</evidence>
<dbReference type="AlphaFoldDB" id="A0ABC8RM46"/>
<gene>
    <name evidence="1" type="ORF">ILEXP_LOCUS10809</name>
</gene>
<evidence type="ECO:0000313" key="1">
    <source>
        <dbReference type="EMBL" id="CAK9143112.1"/>
    </source>
</evidence>
<dbReference type="EMBL" id="CAUOFW020001280">
    <property type="protein sequence ID" value="CAK9143112.1"/>
    <property type="molecule type" value="Genomic_DNA"/>
</dbReference>
<name>A0ABC8RM46_9AQUA</name>
<keyword evidence="2" id="KW-1185">Reference proteome</keyword>
<accession>A0ABC8RM46</accession>
<proteinExistence type="predicted"/>
<comment type="caution">
    <text evidence="1">The sequence shown here is derived from an EMBL/GenBank/DDBJ whole genome shotgun (WGS) entry which is preliminary data.</text>
</comment>
<sequence>MSYLIYLRINFLIIFRVKGSSDLCRQSSRISSDHQGFLEVTDRKNIIDTLFHPFLLGALIAQTTWKNQLHRLEFFGSQCPMLSRVNPGRVSWMQDLHLLYFKKVDAVRLVVRLVAIHSRFVIQALLKLCSGLEKIRRSNVLVRSIYG</sequence>
<organism evidence="1 2">
    <name type="scientific">Ilex paraguariensis</name>
    <name type="common">yerba mate</name>
    <dbReference type="NCBI Taxonomy" id="185542"/>
    <lineage>
        <taxon>Eukaryota</taxon>
        <taxon>Viridiplantae</taxon>
        <taxon>Streptophyta</taxon>
        <taxon>Embryophyta</taxon>
        <taxon>Tracheophyta</taxon>
        <taxon>Spermatophyta</taxon>
        <taxon>Magnoliopsida</taxon>
        <taxon>eudicotyledons</taxon>
        <taxon>Gunneridae</taxon>
        <taxon>Pentapetalae</taxon>
        <taxon>asterids</taxon>
        <taxon>campanulids</taxon>
        <taxon>Aquifoliales</taxon>
        <taxon>Aquifoliaceae</taxon>
        <taxon>Ilex</taxon>
    </lineage>
</organism>
<evidence type="ECO:0008006" key="3">
    <source>
        <dbReference type="Google" id="ProtNLM"/>
    </source>
</evidence>
<protein>
    <recommendedName>
        <fullName evidence="3">Maturase K</fullName>
    </recommendedName>
</protein>
<reference evidence="1 2" key="1">
    <citation type="submission" date="2024-02" db="EMBL/GenBank/DDBJ databases">
        <authorList>
            <person name="Vignale AGUSTIN F."/>
            <person name="Sosa J E."/>
            <person name="Modenutti C."/>
        </authorList>
    </citation>
    <scope>NUCLEOTIDE SEQUENCE [LARGE SCALE GENOMIC DNA]</scope>
</reference>